<organism evidence="1 2">
    <name type="scientific">Frondihabitans sucicola</name>
    <dbReference type="NCBI Taxonomy" id="1268041"/>
    <lineage>
        <taxon>Bacteria</taxon>
        <taxon>Bacillati</taxon>
        <taxon>Actinomycetota</taxon>
        <taxon>Actinomycetes</taxon>
        <taxon>Micrococcales</taxon>
        <taxon>Microbacteriaceae</taxon>
        <taxon>Frondihabitans</taxon>
    </lineage>
</organism>
<reference evidence="2" key="1">
    <citation type="journal article" date="2019" name="Int. J. Syst. Evol. Microbiol.">
        <title>The Global Catalogue of Microorganisms (GCM) 10K type strain sequencing project: providing services to taxonomists for standard genome sequencing and annotation.</title>
        <authorList>
            <consortium name="The Broad Institute Genomics Platform"/>
            <consortium name="The Broad Institute Genome Sequencing Center for Infectious Disease"/>
            <person name="Wu L."/>
            <person name="Ma J."/>
        </authorList>
    </citation>
    <scope>NUCLEOTIDE SEQUENCE [LARGE SCALE GENOMIC DNA]</scope>
    <source>
        <strain evidence="2">NBRC 108728</strain>
    </source>
</reference>
<protein>
    <recommendedName>
        <fullName evidence="3">Glycosyltransferase</fullName>
    </recommendedName>
</protein>
<evidence type="ECO:0000313" key="1">
    <source>
        <dbReference type="EMBL" id="BDZ50870.1"/>
    </source>
</evidence>
<accession>A0ABM8GQZ0</accession>
<proteinExistence type="predicted"/>
<dbReference type="EMBL" id="AP027732">
    <property type="protein sequence ID" value="BDZ50870.1"/>
    <property type="molecule type" value="Genomic_DNA"/>
</dbReference>
<gene>
    <name evidence="1" type="ORF">GCM10025867_31110</name>
</gene>
<name>A0ABM8GQZ0_9MICO</name>
<dbReference type="Proteomes" id="UP001321486">
    <property type="component" value="Chromosome"/>
</dbReference>
<dbReference type="SUPFAM" id="SSF53756">
    <property type="entry name" value="UDP-Glycosyltransferase/glycogen phosphorylase"/>
    <property type="match status" value="1"/>
</dbReference>
<evidence type="ECO:0008006" key="3">
    <source>
        <dbReference type="Google" id="ProtNLM"/>
    </source>
</evidence>
<evidence type="ECO:0000313" key="2">
    <source>
        <dbReference type="Proteomes" id="UP001321486"/>
    </source>
</evidence>
<keyword evidence="2" id="KW-1185">Reference proteome</keyword>
<sequence>MTEYAGLTAYTGGIGRHYASLLPAVVRQSIDVGLVVFAEDDLAPGRVVEGVRLLARHRRAKGPEWLQPVLRALRFRRDVARFRPDRVFLPEWAGLGALLPADVDLVTNLATSMRLSNEVSGVARRSLPATVVGSLRSNPGVRIARSDAHAV</sequence>